<evidence type="ECO:0000313" key="1">
    <source>
        <dbReference type="EMBL" id="MFC6281150.1"/>
    </source>
</evidence>
<organism evidence="1 2">
    <name type="scientific">Polaromonas aquatica</name>
    <dbReference type="NCBI Taxonomy" id="332657"/>
    <lineage>
        <taxon>Bacteria</taxon>
        <taxon>Pseudomonadati</taxon>
        <taxon>Pseudomonadota</taxon>
        <taxon>Betaproteobacteria</taxon>
        <taxon>Burkholderiales</taxon>
        <taxon>Comamonadaceae</taxon>
        <taxon>Polaromonas</taxon>
    </lineage>
</organism>
<gene>
    <name evidence="1" type="ORF">ACFQND_07915</name>
</gene>
<reference evidence="2" key="1">
    <citation type="journal article" date="2019" name="Int. J. Syst. Evol. Microbiol.">
        <title>The Global Catalogue of Microorganisms (GCM) 10K type strain sequencing project: providing services to taxonomists for standard genome sequencing and annotation.</title>
        <authorList>
            <consortium name="The Broad Institute Genomics Platform"/>
            <consortium name="The Broad Institute Genome Sequencing Center for Infectious Disease"/>
            <person name="Wu L."/>
            <person name="Ma J."/>
        </authorList>
    </citation>
    <scope>NUCLEOTIDE SEQUENCE [LARGE SCALE GENOMIC DNA]</scope>
    <source>
        <strain evidence="2">CCUG 39402</strain>
    </source>
</reference>
<protein>
    <submittedName>
        <fullName evidence="1">Uncharacterized protein</fullName>
    </submittedName>
</protein>
<comment type="caution">
    <text evidence="1">The sequence shown here is derived from an EMBL/GenBank/DDBJ whole genome shotgun (WGS) entry which is preliminary data.</text>
</comment>
<dbReference type="EMBL" id="JBHSRS010000017">
    <property type="protein sequence ID" value="MFC6281150.1"/>
    <property type="molecule type" value="Genomic_DNA"/>
</dbReference>
<name>A0ABW1TW92_9BURK</name>
<accession>A0ABW1TW92</accession>
<dbReference type="RefSeq" id="WP_377412847.1">
    <property type="nucleotide sequence ID" value="NZ_JBHSRS010000017.1"/>
</dbReference>
<evidence type="ECO:0000313" key="2">
    <source>
        <dbReference type="Proteomes" id="UP001596270"/>
    </source>
</evidence>
<sequence length="279" mass="31100">MKMKVTKPNPLRQRLKYVTLAGIDASIPFETLGEIARRYPYVEFAVNYNYVLQGGGRFPSLASINAILEAAQNHNQPVNLALHVWGRDINDLLDDAEAHVCVIAKNFQRIQLSLLARQIPLTEIKALQDRFPDKTINVRYREPIRSGITTESIFVTAEKIEQDMGAEVTAPPVHLHVSLPAAPRLISPVHGCVSDLSQDNLAEYMREIQITMGDSDFCICMESSLRNEQGAFEVALALKALAAVEQALLIDDEMRSVSRAPANEYTFARPVPPKNMQFG</sequence>
<proteinExistence type="predicted"/>
<dbReference type="Proteomes" id="UP001596270">
    <property type="component" value="Unassembled WGS sequence"/>
</dbReference>
<keyword evidence="2" id="KW-1185">Reference proteome</keyword>